<dbReference type="Pfam" id="PF04305">
    <property type="entry name" value="DUF455"/>
    <property type="match status" value="1"/>
</dbReference>
<protein>
    <submittedName>
        <fullName evidence="1">FIG00005326: uncharacterized protein</fullName>
    </submittedName>
</protein>
<evidence type="ECO:0000313" key="1">
    <source>
        <dbReference type="EMBL" id="VAW52587.1"/>
    </source>
</evidence>
<dbReference type="EMBL" id="UOFE01000030">
    <property type="protein sequence ID" value="VAW52587.1"/>
    <property type="molecule type" value="Genomic_DNA"/>
</dbReference>
<reference evidence="1" key="1">
    <citation type="submission" date="2018-06" db="EMBL/GenBank/DDBJ databases">
        <authorList>
            <person name="Zhirakovskaya E."/>
        </authorList>
    </citation>
    <scope>NUCLEOTIDE SEQUENCE</scope>
</reference>
<accession>A0A3B0WPH1</accession>
<dbReference type="PANTHER" id="PTHR42782">
    <property type="entry name" value="SI:CH73-314G15.3"/>
    <property type="match status" value="1"/>
</dbReference>
<dbReference type="CDD" id="cd00657">
    <property type="entry name" value="Ferritin_like"/>
    <property type="match status" value="1"/>
</dbReference>
<dbReference type="InterPro" id="IPR011197">
    <property type="entry name" value="UCP012318"/>
</dbReference>
<dbReference type="PIRSF" id="PIRSF012318">
    <property type="entry name" value="UCP012318"/>
    <property type="match status" value="1"/>
</dbReference>
<proteinExistence type="predicted"/>
<gene>
    <name evidence="1" type="ORF">MNBD_GAMMA05-446</name>
</gene>
<organism evidence="1">
    <name type="scientific">hydrothermal vent metagenome</name>
    <dbReference type="NCBI Taxonomy" id="652676"/>
    <lineage>
        <taxon>unclassified sequences</taxon>
        <taxon>metagenomes</taxon>
        <taxon>ecological metagenomes</taxon>
    </lineage>
</organism>
<dbReference type="SUPFAM" id="SSF47240">
    <property type="entry name" value="Ferritin-like"/>
    <property type="match status" value="1"/>
</dbReference>
<dbReference type="PANTHER" id="PTHR42782:SF4">
    <property type="entry name" value="DUF455 DOMAIN-CONTAINING PROTEIN"/>
    <property type="match status" value="1"/>
</dbReference>
<name>A0A3B0WPH1_9ZZZZ</name>
<sequence length="273" mass="30758">MKGVDKNLFNSALCSLMHAEPMQKVELTYALQKDWLNNELTLGSTSEIQSLHVPGRPLAPELVDAKDVPRRNIASLNGRLALVHAIAHIEFNAINLALDAIYRFQQMPEQYYTDWCLVAAEEALHFTMLYEYLESHGVAYGDYLAHNGLWEMAVKTDSDVMVRMALVPRVLEARGLDVTPGMIAKLQSTGDVQLIAILQKIFDDEIGHVKIGSFWYKTLCEERGLDSEKTFLELIEKYMKGAKFGPFDIESRLEAGFSEVELQSLLDRFSPSG</sequence>
<dbReference type="AlphaFoldDB" id="A0A3B0WPH1"/>
<dbReference type="InterPro" id="IPR009078">
    <property type="entry name" value="Ferritin-like_SF"/>
</dbReference>
<dbReference type="InterPro" id="IPR007402">
    <property type="entry name" value="DUF455"/>
</dbReference>